<evidence type="ECO:0000313" key="9">
    <source>
        <dbReference type="EMBL" id="MFC4601772.1"/>
    </source>
</evidence>
<dbReference type="InterPro" id="IPR050957">
    <property type="entry name" value="BMP_lipoprotein"/>
</dbReference>
<dbReference type="CDD" id="cd06354">
    <property type="entry name" value="PBP1_PrnA-like"/>
    <property type="match status" value="1"/>
</dbReference>
<feature type="chain" id="PRO_5047342633" evidence="7">
    <location>
        <begin position="22"/>
        <end position="347"/>
    </location>
</feature>
<proteinExistence type="inferred from homology"/>
<evidence type="ECO:0000256" key="5">
    <source>
        <dbReference type="ARBA" id="ARBA00023136"/>
    </source>
</evidence>
<dbReference type="InterPro" id="IPR028082">
    <property type="entry name" value="Peripla_BP_I"/>
</dbReference>
<feature type="domain" description="ABC transporter substrate-binding protein PnrA-like" evidence="8">
    <location>
        <begin position="52"/>
        <end position="346"/>
    </location>
</feature>
<dbReference type="SUPFAM" id="SSF53822">
    <property type="entry name" value="Periplasmic binding protein-like I"/>
    <property type="match status" value="1"/>
</dbReference>
<organism evidence="9 10">
    <name type="scientific">Cohnella hongkongensis</name>
    <dbReference type="NCBI Taxonomy" id="178337"/>
    <lineage>
        <taxon>Bacteria</taxon>
        <taxon>Bacillati</taxon>
        <taxon>Bacillota</taxon>
        <taxon>Bacilli</taxon>
        <taxon>Bacillales</taxon>
        <taxon>Paenibacillaceae</taxon>
        <taxon>Cohnella</taxon>
    </lineage>
</organism>
<evidence type="ECO:0000256" key="1">
    <source>
        <dbReference type="ARBA" id="ARBA00004193"/>
    </source>
</evidence>
<evidence type="ECO:0000256" key="2">
    <source>
        <dbReference type="ARBA" id="ARBA00008610"/>
    </source>
</evidence>
<keyword evidence="6" id="KW-0449">Lipoprotein</keyword>
<sequence>MKKFKLLTLTFAMAFSWLLSGCGSDKPAPSASSPAGSPTAETSGKPLNIGLVTDVTGVNDKAFSQSAWEALSKIRQDLGIQVRYLQSKTDADFVPNLSQFVRNDYDLTWGTGFVMADAVRKVAQENPNAKLAIVDNEVDEPNVQSVLFSEQEGSFLVGVIAGMMTTTGKVGFVGGMKIPVIAKFEAGFKAGVAAANPEAEILVNYTGAFDKPDLGKTAASVLYNDGVDIIFHAASATGAGVFNEAKDRFQKGQRVWVIGVDKDQSLEYGDDITLSSMMKRVDEAVYRVSKEMAEGNFQGGTTLQLGLKENGVGIADTSSKNVPADVLAKVEEYKQKIIDGEIQIPVQ</sequence>
<evidence type="ECO:0000259" key="8">
    <source>
        <dbReference type="Pfam" id="PF02608"/>
    </source>
</evidence>
<accession>A0ABV9FJF8</accession>
<dbReference type="RefSeq" id="WP_378102292.1">
    <property type="nucleotide sequence ID" value="NZ_JBHSEP010000030.1"/>
</dbReference>
<comment type="subcellular location">
    <subcellularLocation>
        <location evidence="1">Cell membrane</location>
        <topology evidence="1">Lipid-anchor</topology>
    </subcellularLocation>
</comment>
<keyword evidence="10" id="KW-1185">Reference proteome</keyword>
<feature type="signal peptide" evidence="7">
    <location>
        <begin position="1"/>
        <end position="21"/>
    </location>
</feature>
<keyword evidence="5" id="KW-0472">Membrane</keyword>
<dbReference type="Proteomes" id="UP001596028">
    <property type="component" value="Unassembled WGS sequence"/>
</dbReference>
<comment type="similarity">
    <text evidence="2">Belongs to the BMP lipoprotein family.</text>
</comment>
<dbReference type="EMBL" id="JBHSEP010000030">
    <property type="protein sequence ID" value="MFC4601772.1"/>
    <property type="molecule type" value="Genomic_DNA"/>
</dbReference>
<name>A0ABV9FJF8_9BACL</name>
<dbReference type="PANTHER" id="PTHR34296:SF2">
    <property type="entry name" value="ABC TRANSPORTER GUANOSINE-BINDING PROTEIN NUPN"/>
    <property type="match status" value="1"/>
</dbReference>
<dbReference type="PROSITE" id="PS51257">
    <property type="entry name" value="PROKAR_LIPOPROTEIN"/>
    <property type="match status" value="1"/>
</dbReference>
<dbReference type="InterPro" id="IPR003760">
    <property type="entry name" value="PnrA-like"/>
</dbReference>
<evidence type="ECO:0000256" key="6">
    <source>
        <dbReference type="ARBA" id="ARBA00023288"/>
    </source>
</evidence>
<evidence type="ECO:0000313" key="10">
    <source>
        <dbReference type="Proteomes" id="UP001596028"/>
    </source>
</evidence>
<dbReference type="Pfam" id="PF02608">
    <property type="entry name" value="Bmp"/>
    <property type="match status" value="1"/>
</dbReference>
<evidence type="ECO:0000256" key="3">
    <source>
        <dbReference type="ARBA" id="ARBA00022475"/>
    </source>
</evidence>
<dbReference type="PANTHER" id="PTHR34296">
    <property type="entry name" value="TRANSCRIPTIONAL ACTIVATOR PROTEIN MED"/>
    <property type="match status" value="1"/>
</dbReference>
<evidence type="ECO:0000256" key="7">
    <source>
        <dbReference type="SAM" id="SignalP"/>
    </source>
</evidence>
<gene>
    <name evidence="9" type="ORF">ACFO3S_26275</name>
</gene>
<keyword evidence="4 7" id="KW-0732">Signal</keyword>
<dbReference type="Gene3D" id="3.40.50.2300">
    <property type="match status" value="2"/>
</dbReference>
<protein>
    <submittedName>
        <fullName evidence="9">BMP family protein</fullName>
    </submittedName>
</protein>
<evidence type="ECO:0000256" key="4">
    <source>
        <dbReference type="ARBA" id="ARBA00022729"/>
    </source>
</evidence>
<comment type="caution">
    <text evidence="9">The sequence shown here is derived from an EMBL/GenBank/DDBJ whole genome shotgun (WGS) entry which is preliminary data.</text>
</comment>
<keyword evidence="3" id="KW-1003">Cell membrane</keyword>
<reference evidence="10" key="1">
    <citation type="journal article" date="2019" name="Int. J. Syst. Evol. Microbiol.">
        <title>The Global Catalogue of Microorganisms (GCM) 10K type strain sequencing project: providing services to taxonomists for standard genome sequencing and annotation.</title>
        <authorList>
            <consortium name="The Broad Institute Genomics Platform"/>
            <consortium name="The Broad Institute Genome Sequencing Center for Infectious Disease"/>
            <person name="Wu L."/>
            <person name="Ma J."/>
        </authorList>
    </citation>
    <scope>NUCLEOTIDE SEQUENCE [LARGE SCALE GENOMIC DNA]</scope>
    <source>
        <strain evidence="10">CCUG 49571</strain>
    </source>
</reference>